<organism evidence="2 3">
    <name type="scientific">Labrys wisconsinensis</name>
    <dbReference type="NCBI Taxonomy" id="425677"/>
    <lineage>
        <taxon>Bacteria</taxon>
        <taxon>Pseudomonadati</taxon>
        <taxon>Pseudomonadota</taxon>
        <taxon>Alphaproteobacteria</taxon>
        <taxon>Hyphomicrobiales</taxon>
        <taxon>Xanthobacteraceae</taxon>
        <taxon>Labrys</taxon>
    </lineage>
</organism>
<name>A0ABU0J1T0_9HYPH</name>
<keyword evidence="2" id="KW-0378">Hydrolase</keyword>
<protein>
    <submittedName>
        <fullName evidence="2">Dienelactone hydrolase</fullName>
    </submittedName>
</protein>
<evidence type="ECO:0000313" key="3">
    <source>
        <dbReference type="Proteomes" id="UP001242480"/>
    </source>
</evidence>
<dbReference type="Proteomes" id="UP001242480">
    <property type="component" value="Unassembled WGS sequence"/>
</dbReference>
<proteinExistence type="predicted"/>
<dbReference type="SUPFAM" id="SSF53474">
    <property type="entry name" value="alpha/beta-Hydrolases"/>
    <property type="match status" value="2"/>
</dbReference>
<sequence>MIPVDVGGCLGWIHPGGSARGAVLCGALDYEGLCTYRAWWGLTGRIAAAGCPALRFDYPGSGDSLDAGRVERDAGRGEDLVERAVAAARGAIERLKAVAGVEEVVLVGLRFGALVAALAAEGRSDVAGLALLAPVASGRAFAREMTIQSKLLAAGLPAAEPGAGLAVAGFVLSEPALAGLRRAEIGSLAGVAAPRILLAEPKDRADKALAARLAAQGAAFERQELEGYEALMQSPTLAREPAAAWAGIAAWVAAEPPSRRAAPLTPPPAVRLAGEGFAESPVQFGPGRGLAGVLCRPAARRPGAPFVVFANSGRNPRFGWARSTTALARRLAGEGVASLRFDMSGIGDSRSMPDGDEPLYSHQARADMAAALDMLVGQGEAGFLLFGSCSGAHLVFHAAVADPRVAAVVSVNLQRFIWPRDASLQVAMRRSLKPTAFYRRSLFRRETWKRLLAGEIDVASIGLGLFQRKVARPAARLAGAVGGRLGLDTPAGRVRRWLLALERRGVRVLLVHTEGDPGLDDLVHHFGTDTAWLVQRRGLQRAMIADSDHDLTPARAREDLWQILTRFLGVAPELHAQGEWGRASVGRDGNAEGKSVTPGSPPLAGRGKGLGVHQD</sequence>
<evidence type="ECO:0000313" key="2">
    <source>
        <dbReference type="EMBL" id="MDQ0467279.1"/>
    </source>
</evidence>
<gene>
    <name evidence="2" type="ORF">QO011_000274</name>
</gene>
<reference evidence="2 3" key="1">
    <citation type="submission" date="2023-07" db="EMBL/GenBank/DDBJ databases">
        <title>Genomic Encyclopedia of Type Strains, Phase IV (KMG-IV): sequencing the most valuable type-strain genomes for metagenomic binning, comparative biology and taxonomic classification.</title>
        <authorList>
            <person name="Goeker M."/>
        </authorList>
    </citation>
    <scope>NUCLEOTIDE SEQUENCE [LARGE SCALE GENOMIC DNA]</scope>
    <source>
        <strain evidence="2 3">DSM 19619</strain>
    </source>
</reference>
<dbReference type="GO" id="GO:0016787">
    <property type="term" value="F:hydrolase activity"/>
    <property type="evidence" value="ECO:0007669"/>
    <property type="project" value="UniProtKB-KW"/>
</dbReference>
<dbReference type="RefSeq" id="WP_307266667.1">
    <property type="nucleotide sequence ID" value="NZ_JAUSVX010000001.1"/>
</dbReference>
<comment type="caution">
    <text evidence="2">The sequence shown here is derived from an EMBL/GenBank/DDBJ whole genome shotgun (WGS) entry which is preliminary data.</text>
</comment>
<dbReference type="PANTHER" id="PTHR22946">
    <property type="entry name" value="DIENELACTONE HYDROLASE DOMAIN-CONTAINING PROTEIN-RELATED"/>
    <property type="match status" value="1"/>
</dbReference>
<feature type="region of interest" description="Disordered" evidence="1">
    <location>
        <begin position="583"/>
        <end position="615"/>
    </location>
</feature>
<dbReference type="InterPro" id="IPR050261">
    <property type="entry name" value="FrsA_esterase"/>
</dbReference>
<accession>A0ABU0J1T0</accession>
<evidence type="ECO:0000256" key="1">
    <source>
        <dbReference type="SAM" id="MobiDB-lite"/>
    </source>
</evidence>
<dbReference type="EMBL" id="JAUSVX010000001">
    <property type="protein sequence ID" value="MDQ0467279.1"/>
    <property type="molecule type" value="Genomic_DNA"/>
</dbReference>
<dbReference type="InterPro" id="IPR029058">
    <property type="entry name" value="AB_hydrolase_fold"/>
</dbReference>
<dbReference type="Gene3D" id="3.40.50.1820">
    <property type="entry name" value="alpha/beta hydrolase"/>
    <property type="match status" value="2"/>
</dbReference>
<keyword evidence="3" id="KW-1185">Reference proteome</keyword>
<feature type="compositionally biased region" description="Gly residues" evidence="1">
    <location>
        <begin position="606"/>
        <end position="615"/>
    </location>
</feature>